<protein>
    <submittedName>
        <fullName evidence="2">Uncharacterized protein</fullName>
    </submittedName>
</protein>
<feature type="region of interest" description="Disordered" evidence="1">
    <location>
        <begin position="400"/>
        <end position="428"/>
    </location>
</feature>
<proteinExistence type="predicted"/>
<sequence>MPWWVIGDGSFPRASVGDDVEVFAELITGTSSRLNHSLTAFAVPAYGMAPRESGDGRRHWWHLLYREGWSAGWRSDAPRSGRVAVQGYFVATLGNDPNGPVAVSGRVSSLQSVQVRLDPIEGGGRREVGGTESLNAVDEVPVEFEPFSFPNDGLPHRGVTGVLVDLELGDPPTDRTPFDPGAIDAGAGVVWVMHRSDPTVLRIDPRQDPPVVREVLLPLPIEEPSGDFTRRVHAADDGCWIVGMHDVHRVVVDGADTVTDERVCAGGAQPSVLVDGQVCVVGSTSDRLMADRRHGIIRRPADAVALWVCDPATQSLREVTDWQTVFEVQRHRRRPAMVTDADGVQWMSGRRGFLRRTGNETTAVDVGDAAVGTAVWVQRRPEDDPATAAVLANITVGAWFAEAPDTDDDPEPDSPADGNAESVRGERS</sequence>
<evidence type="ECO:0000256" key="1">
    <source>
        <dbReference type="SAM" id="MobiDB-lite"/>
    </source>
</evidence>
<dbReference type="Proteomes" id="UP000182054">
    <property type="component" value="Unassembled WGS sequence"/>
</dbReference>
<dbReference type="AlphaFoldDB" id="A0A1I0SKR7"/>
<name>A0A1I0SKR7_9NOCA</name>
<evidence type="ECO:0000313" key="2">
    <source>
        <dbReference type="EMBL" id="SFA40078.1"/>
    </source>
</evidence>
<feature type="compositionally biased region" description="Acidic residues" evidence="1">
    <location>
        <begin position="404"/>
        <end position="414"/>
    </location>
</feature>
<reference evidence="2 3" key="1">
    <citation type="submission" date="2016-10" db="EMBL/GenBank/DDBJ databases">
        <authorList>
            <person name="de Groot N.N."/>
        </authorList>
    </citation>
    <scope>NUCLEOTIDE SEQUENCE [LARGE SCALE GENOMIC DNA]</scope>
    <source>
        <strain evidence="2 3">DSM 44908</strain>
    </source>
</reference>
<evidence type="ECO:0000313" key="3">
    <source>
        <dbReference type="Proteomes" id="UP000182054"/>
    </source>
</evidence>
<organism evidence="2 3">
    <name type="scientific">Rhodococcoides kroppenstedtii</name>
    <dbReference type="NCBI Taxonomy" id="293050"/>
    <lineage>
        <taxon>Bacteria</taxon>
        <taxon>Bacillati</taxon>
        <taxon>Actinomycetota</taxon>
        <taxon>Actinomycetes</taxon>
        <taxon>Mycobacteriales</taxon>
        <taxon>Nocardiaceae</taxon>
        <taxon>Rhodococcoides</taxon>
    </lineage>
</organism>
<accession>A0A1I0SKR7</accession>
<gene>
    <name evidence="2" type="ORF">SAMN05444374_101435</name>
</gene>
<dbReference type="EMBL" id="FOJN01000001">
    <property type="protein sequence ID" value="SFA40078.1"/>
    <property type="molecule type" value="Genomic_DNA"/>
</dbReference>